<organism evidence="2 3">
    <name type="scientific">Microbacterium aquimaris</name>
    <dbReference type="NCBI Taxonomy" id="459816"/>
    <lineage>
        <taxon>Bacteria</taxon>
        <taxon>Bacillati</taxon>
        <taxon>Actinomycetota</taxon>
        <taxon>Actinomycetes</taxon>
        <taxon>Micrococcales</taxon>
        <taxon>Microbacteriaceae</taxon>
        <taxon>Microbacterium</taxon>
    </lineage>
</organism>
<keyword evidence="3" id="KW-1185">Reference proteome</keyword>
<evidence type="ECO:0000313" key="3">
    <source>
        <dbReference type="Proteomes" id="UP001291912"/>
    </source>
</evidence>
<gene>
    <name evidence="2" type="ORF">R2Q92_08380</name>
</gene>
<dbReference type="InterPro" id="IPR025443">
    <property type="entry name" value="DUF4307"/>
</dbReference>
<dbReference type="RefSeq" id="WP_194424373.1">
    <property type="nucleotide sequence ID" value="NZ_BAAAPT010000002.1"/>
</dbReference>
<dbReference type="EMBL" id="JAWJYN010000002">
    <property type="protein sequence ID" value="MDZ8161857.1"/>
    <property type="molecule type" value="Genomic_DNA"/>
</dbReference>
<keyword evidence="1" id="KW-0472">Membrane</keyword>
<protein>
    <submittedName>
        <fullName evidence="2">DUF4307 domain-containing protein</fullName>
    </submittedName>
</protein>
<keyword evidence="1" id="KW-1133">Transmembrane helix</keyword>
<proteinExistence type="predicted"/>
<dbReference type="Proteomes" id="UP001291912">
    <property type="component" value="Unassembled WGS sequence"/>
</dbReference>
<dbReference type="Pfam" id="PF14155">
    <property type="entry name" value="DUF4307"/>
    <property type="match status" value="1"/>
</dbReference>
<accession>A0ABU5N6Z2</accession>
<feature type="transmembrane region" description="Helical" evidence="1">
    <location>
        <begin position="21"/>
        <end position="42"/>
    </location>
</feature>
<evidence type="ECO:0000313" key="2">
    <source>
        <dbReference type="EMBL" id="MDZ8161857.1"/>
    </source>
</evidence>
<evidence type="ECO:0000256" key="1">
    <source>
        <dbReference type="SAM" id="Phobius"/>
    </source>
</evidence>
<reference evidence="2 3" key="1">
    <citation type="submission" date="2023-10" db="EMBL/GenBank/DDBJ databases">
        <title>Microbacterium xanthum sp. nov., isolated from seaweed.</title>
        <authorList>
            <person name="Lee S.D."/>
        </authorList>
    </citation>
    <scope>NUCLEOTIDE SEQUENCE [LARGE SCALE GENOMIC DNA]</scope>
    <source>
        <strain evidence="2 3">KCTC 19124</strain>
    </source>
</reference>
<comment type="caution">
    <text evidence="2">The sequence shown here is derived from an EMBL/GenBank/DDBJ whole genome shotgun (WGS) entry which is preliminary data.</text>
</comment>
<keyword evidence="1" id="KW-0812">Transmembrane</keyword>
<name>A0ABU5N6Z2_9MICO</name>
<sequence>MTTPDELDDRYGRTPSRRRRLVATLAIGVGAVAAGAIAWGAVSNVLDDVDVETVAFDVVDEHSVSLSFQVAAPAGRDIACALEARDPDHGVVGWKIVEYPASTQHTIAVREVIPTLAEATTGFVNSCWVT</sequence>